<dbReference type="Pfam" id="PF09278">
    <property type="entry name" value="MerR-DNA-bind"/>
    <property type="match status" value="1"/>
</dbReference>
<gene>
    <name evidence="2" type="ORF">MSTE_02514</name>
</gene>
<reference evidence="2 3" key="2">
    <citation type="journal article" date="2017" name="Int. J. Syst. Evol. Microbiol.">
        <title>Mycobacterium stephanolepidis sp. nov., a rapidly growing species related to Mycobacterium chelonae, isolated from marine teleost fish, Stephanolepis cirrhifer.</title>
        <authorList>
            <person name="Fukano H."/>
            <person name="Wada S."/>
            <person name="Kurata O."/>
            <person name="Katayama K."/>
            <person name="Fujiwara N."/>
            <person name="Hoshino Y."/>
        </authorList>
    </citation>
    <scope>NUCLEOTIDE SEQUENCE [LARGE SCALE GENOMIC DNA]</scope>
    <source>
        <strain evidence="2 3">NJB0901</strain>
    </source>
</reference>
<dbReference type="InterPro" id="IPR015358">
    <property type="entry name" value="Tscrpt_reg_MerR_DNA-bd"/>
</dbReference>
<feature type="domain" description="Transcription regulator MerR DNA binding" evidence="1">
    <location>
        <begin position="4"/>
        <end position="54"/>
    </location>
</feature>
<evidence type="ECO:0000313" key="3">
    <source>
        <dbReference type="Proteomes" id="UP000217954"/>
    </source>
</evidence>
<dbReference type="Proteomes" id="UP000217954">
    <property type="component" value="Chromosome"/>
</dbReference>
<organism evidence="2 3">
    <name type="scientific">[Mycobacterium] stephanolepidis</name>
    <dbReference type="NCBI Taxonomy" id="1520670"/>
    <lineage>
        <taxon>Bacteria</taxon>
        <taxon>Bacillati</taxon>
        <taxon>Actinomycetota</taxon>
        <taxon>Actinomycetes</taxon>
        <taxon>Mycobacteriales</taxon>
        <taxon>Mycobacteriaceae</taxon>
        <taxon>Mycobacteroides</taxon>
    </lineage>
</organism>
<evidence type="ECO:0000259" key="1">
    <source>
        <dbReference type="Pfam" id="PF09278"/>
    </source>
</evidence>
<dbReference type="InterPro" id="IPR009061">
    <property type="entry name" value="DNA-bd_dom_put_sf"/>
</dbReference>
<keyword evidence="3" id="KW-1185">Reference proteome</keyword>
<evidence type="ECO:0000313" key="2">
    <source>
        <dbReference type="EMBL" id="BAX97824.1"/>
    </source>
</evidence>
<dbReference type="KEGG" id="mste:MSTE_02514"/>
<dbReference type="RefSeq" id="WP_096501567.1">
    <property type="nucleotide sequence ID" value="NZ_AP018165.1"/>
</dbReference>
<dbReference type="SUPFAM" id="SSF46955">
    <property type="entry name" value="Putative DNA-binding domain"/>
    <property type="match status" value="1"/>
</dbReference>
<sequence>MNRLTLTQVTQILDTRDHGQPPCTHVRDLLDTRLADLNKQINALLALRDTITRLRQDAETLDPHSCSPNEVCRYLQPAEVRSIWPQKRPSRLPRGLSD</sequence>
<dbReference type="OrthoDB" id="9802039at2"/>
<accession>A0A1Z4EXZ7</accession>
<dbReference type="AlphaFoldDB" id="A0A1Z4EXZ7"/>
<dbReference type="Gene3D" id="1.10.1660.10">
    <property type="match status" value="1"/>
</dbReference>
<reference evidence="3" key="1">
    <citation type="journal article" date="2017" name="Genome Announc.">
        <title>Complete Genome Sequence of Mycobacterium stephanolepidis.</title>
        <authorList>
            <person name="Fukano H."/>
            <person name="Yoshida M."/>
            <person name="Katayama Y."/>
            <person name="Omatsu T."/>
            <person name="Mizutani T."/>
            <person name="Kurata O."/>
            <person name="Wada S."/>
            <person name="Hoshino Y."/>
        </authorList>
    </citation>
    <scope>NUCLEOTIDE SEQUENCE [LARGE SCALE GENOMIC DNA]</scope>
    <source>
        <strain evidence="3">NJB0901</strain>
    </source>
</reference>
<proteinExistence type="predicted"/>
<dbReference type="EMBL" id="AP018165">
    <property type="protein sequence ID" value="BAX97824.1"/>
    <property type="molecule type" value="Genomic_DNA"/>
</dbReference>
<name>A0A1Z4EXZ7_9MYCO</name>
<protein>
    <submittedName>
        <fullName evidence="2">Heavy metal-responsive transcriptional regulator</fullName>
    </submittedName>
</protein>